<dbReference type="RefSeq" id="WP_199241479.1">
    <property type="nucleotide sequence ID" value="NZ_RHPJ01000001.1"/>
</dbReference>
<dbReference type="PANTHER" id="PTHR43794">
    <property type="entry name" value="AMINOHYDROLASE SSNA-RELATED"/>
    <property type="match status" value="1"/>
</dbReference>
<organism evidence="3 4">
    <name type="scientific">Serinibacter arcticus</name>
    <dbReference type="NCBI Taxonomy" id="1655435"/>
    <lineage>
        <taxon>Bacteria</taxon>
        <taxon>Bacillati</taxon>
        <taxon>Actinomycetota</taxon>
        <taxon>Actinomycetes</taxon>
        <taxon>Micrococcales</taxon>
        <taxon>Beutenbergiaceae</taxon>
        <taxon>Serinibacter</taxon>
    </lineage>
</organism>
<dbReference type="Gene3D" id="3.20.20.140">
    <property type="entry name" value="Metal-dependent hydrolases"/>
    <property type="match status" value="1"/>
</dbReference>
<accession>A0A4Z1E2V0</accession>
<sequence length="497" mass="53475">MTRDDGAQRTTRITAGHVLAWDGTDHVLLRDAEVVYRGTRIVHVGTGWDGPVDEEIDASGQLVMPGLIDLDALTDIDHCLLDSWSDVEDYAWSPEYATRSEHVFDQAERAVVREYAIAQLARHGVTTYMPIASEVHSAWAETAADFRDVAEITQRIGLRGYLGPSYRSGVTVSEGGELRIHWDERRGEEGFADAVAFLEEAARIDSDLVHGVLLPCRIETLTLEVMAATAAAASERGVMVRLHCLQSPREDGLLRERYGLGVVDALERTGLLAASLLIPHGSQLGDLRDPAVVAGPDVQRLVAAEVPIIHCPLTSARYGGGLRSFEAYRAAGLRMVLGTDSFPPDLLRGIDVGVQVAKILEGSLAAGRVESYVRAATSDAADALGRPDLGRLAVGASADLLIADLTDFATGVIEDPLRTLVVNGSGRDVVRTVVAGRTVMLDGDVLGADLPELARRAQELFDRMRLAYSVRDGRGRPADDLFPGSFPARPAPVPALV</sequence>
<name>A0A4Z1E2V0_9MICO</name>
<feature type="domain" description="Amidohydrolase-related" evidence="2">
    <location>
        <begin position="63"/>
        <end position="439"/>
    </location>
</feature>
<evidence type="ECO:0000313" key="4">
    <source>
        <dbReference type="Proteomes" id="UP000297318"/>
    </source>
</evidence>
<keyword evidence="4" id="KW-1185">Reference proteome</keyword>
<protein>
    <submittedName>
        <fullName evidence="3">Dihydroorotase</fullName>
    </submittedName>
</protein>
<dbReference type="NCBIfam" id="NF004801">
    <property type="entry name" value="PRK06151.1"/>
    <property type="match status" value="1"/>
</dbReference>
<dbReference type="Pfam" id="PF01979">
    <property type="entry name" value="Amidohydro_1"/>
    <property type="match status" value="1"/>
</dbReference>
<dbReference type="PANTHER" id="PTHR43794:SF11">
    <property type="entry name" value="AMIDOHYDROLASE-RELATED DOMAIN-CONTAINING PROTEIN"/>
    <property type="match status" value="1"/>
</dbReference>
<comment type="caution">
    <text evidence="3">The sequence shown here is derived from an EMBL/GenBank/DDBJ whole genome shotgun (WGS) entry which is preliminary data.</text>
</comment>
<dbReference type="SUPFAM" id="SSF51338">
    <property type="entry name" value="Composite domain of metallo-dependent hydrolases"/>
    <property type="match status" value="1"/>
</dbReference>
<dbReference type="Gene3D" id="2.30.40.10">
    <property type="entry name" value="Urease, subunit C, domain 1"/>
    <property type="match status" value="1"/>
</dbReference>
<evidence type="ECO:0000259" key="2">
    <source>
        <dbReference type="Pfam" id="PF01979"/>
    </source>
</evidence>
<dbReference type="InterPro" id="IPR032466">
    <property type="entry name" value="Metal_Hydrolase"/>
</dbReference>
<dbReference type="GO" id="GO:0016810">
    <property type="term" value="F:hydrolase activity, acting on carbon-nitrogen (but not peptide) bonds"/>
    <property type="evidence" value="ECO:0007669"/>
    <property type="project" value="InterPro"/>
</dbReference>
<dbReference type="SUPFAM" id="SSF51556">
    <property type="entry name" value="Metallo-dependent hydrolases"/>
    <property type="match status" value="1"/>
</dbReference>
<evidence type="ECO:0000256" key="1">
    <source>
        <dbReference type="ARBA" id="ARBA00022801"/>
    </source>
</evidence>
<keyword evidence="1" id="KW-0378">Hydrolase</keyword>
<dbReference type="AlphaFoldDB" id="A0A4Z1E2V0"/>
<evidence type="ECO:0000313" key="3">
    <source>
        <dbReference type="EMBL" id="TGO06375.1"/>
    </source>
</evidence>
<dbReference type="EMBL" id="RHPJ01000001">
    <property type="protein sequence ID" value="TGO06375.1"/>
    <property type="molecule type" value="Genomic_DNA"/>
</dbReference>
<dbReference type="Proteomes" id="UP000297318">
    <property type="component" value="Unassembled WGS sequence"/>
</dbReference>
<gene>
    <name evidence="3" type="ORF">SERN_0567</name>
</gene>
<dbReference type="InterPro" id="IPR011059">
    <property type="entry name" value="Metal-dep_hydrolase_composite"/>
</dbReference>
<dbReference type="InterPro" id="IPR050287">
    <property type="entry name" value="MTA/SAH_deaminase"/>
</dbReference>
<proteinExistence type="predicted"/>
<dbReference type="InterPro" id="IPR006680">
    <property type="entry name" value="Amidohydro-rel"/>
</dbReference>
<reference evidence="3 4" key="1">
    <citation type="submission" date="2018-11" db="EMBL/GenBank/DDBJ databases">
        <title>Complete genome sequencing of the Actinobacteria Serinibacter sp. K3-2.</title>
        <authorList>
            <person name="Rakitin A.L."/>
            <person name="Beletsky A.V."/>
            <person name="Mardanov A.V."/>
            <person name="Ravin N.V."/>
            <person name="Gromova A.S."/>
            <person name="Filippova S.N."/>
            <person name="Gal'Chenko V.F."/>
        </authorList>
    </citation>
    <scope>NUCLEOTIDE SEQUENCE [LARGE SCALE GENOMIC DNA]</scope>
    <source>
        <strain evidence="3 4">K3-2</strain>
    </source>
</reference>